<sequence length="588" mass="67964">MKKSKVNENVFIRAYLSVVQIIAMLLDPTFLFGELGRGSGKTTHILAPRIDRVQNDMPGAMLVLAAATYKSILDNIVPGILEYFLENYERGVYFEFGKRPPAHFGVPTSKNPNWSRSEIEKINDFKHTITFVNGTVIKFVSCDRPESMLGLNAAHLFIDEMIRIPEEKFLERIIPALRADRSKFGHSHYYMGITGFSSTPNFETDEDWWTKNEKDHNQPLMDKILEIAYEADLRMGKLLTAQAEADTEEIKKLQRYVDRWTERLNKRSDDPDQCGLRVDQTAYLRASSFSNIKILGIDYIKNQIKTIKDPDKLNTSILAVRKYKVKDMFFGKFGKQHLFDDGYEYKYIDRVALGEDRESSSRDLKYCNPNMPLIAGYDPGPFQSIVFGQEEKQKKTFRIIKDIWVYHPDQHAELAEKIDTFFKHHKNKVIYLYYDRAGNQRDPAYRKDYPLLGTLRDTDANLLQIALVARGWTVHPMSRNQATIFYSQHYRLLNKLFGDQEGKHWKILIDRNECEALVSSINHSPLKKGTRDIELDKSSEKLDFEDQAMYSTQLSSALMYLLWGRFSEILPASDRVKITPQGAGTYSG</sequence>
<keyword evidence="1" id="KW-1133">Transmembrane helix</keyword>
<dbReference type="Gene3D" id="3.40.50.300">
    <property type="entry name" value="P-loop containing nucleotide triphosphate hydrolases"/>
    <property type="match status" value="1"/>
</dbReference>
<dbReference type="RefSeq" id="WP_296940751.1">
    <property type="nucleotide sequence ID" value="NZ_LT599032.1"/>
</dbReference>
<evidence type="ECO:0000256" key="1">
    <source>
        <dbReference type="SAM" id="Phobius"/>
    </source>
</evidence>
<dbReference type="AlphaFoldDB" id="A0A212JG01"/>
<evidence type="ECO:0000313" key="2">
    <source>
        <dbReference type="EMBL" id="SBV98357.1"/>
    </source>
</evidence>
<feature type="transmembrane region" description="Helical" evidence="1">
    <location>
        <begin position="12"/>
        <end position="33"/>
    </location>
</feature>
<keyword evidence="1" id="KW-0472">Membrane</keyword>
<reference evidence="2" key="1">
    <citation type="submission" date="2016-04" db="EMBL/GenBank/DDBJ databases">
        <authorList>
            <person name="Evans L.H."/>
            <person name="Alamgir A."/>
            <person name="Owens N."/>
            <person name="Weber N.D."/>
            <person name="Virtaneva K."/>
            <person name="Barbian K."/>
            <person name="Babar A."/>
            <person name="Rosenke K."/>
        </authorList>
    </citation>
    <scope>NUCLEOTIDE SEQUENCE</scope>
    <source>
        <strain evidence="2">86-1</strain>
    </source>
</reference>
<gene>
    <name evidence="2" type="ORF">KL86DYS1_12151</name>
</gene>
<keyword evidence="1" id="KW-0812">Transmembrane</keyword>
<proteinExistence type="predicted"/>
<dbReference type="EMBL" id="FLUM01000001">
    <property type="protein sequence ID" value="SBV98357.1"/>
    <property type="molecule type" value="Genomic_DNA"/>
</dbReference>
<name>A0A212JG01_9BACT</name>
<organism evidence="2">
    <name type="scientific">uncultured Dysgonomonas sp</name>
    <dbReference type="NCBI Taxonomy" id="206096"/>
    <lineage>
        <taxon>Bacteria</taxon>
        <taxon>Pseudomonadati</taxon>
        <taxon>Bacteroidota</taxon>
        <taxon>Bacteroidia</taxon>
        <taxon>Bacteroidales</taxon>
        <taxon>Dysgonomonadaceae</taxon>
        <taxon>Dysgonomonas</taxon>
        <taxon>environmental samples</taxon>
    </lineage>
</organism>
<protein>
    <submittedName>
        <fullName evidence="2">Uncharacterized protein</fullName>
    </submittedName>
</protein>
<dbReference type="InterPro" id="IPR027417">
    <property type="entry name" value="P-loop_NTPase"/>
</dbReference>
<accession>A0A212JG01</accession>